<dbReference type="Gene3D" id="3.90.550.10">
    <property type="entry name" value="Spore Coat Polysaccharide Biosynthesis Protein SpsA, Chain A"/>
    <property type="match status" value="1"/>
</dbReference>
<dbReference type="EMBL" id="JAGWCR010000001">
    <property type="protein sequence ID" value="MBS3647443.1"/>
    <property type="molecule type" value="Genomic_DNA"/>
</dbReference>
<dbReference type="CDD" id="cd03522">
    <property type="entry name" value="MoeA_like"/>
    <property type="match status" value="1"/>
</dbReference>
<dbReference type="Pfam" id="PF12804">
    <property type="entry name" value="NTP_transf_3"/>
    <property type="match status" value="1"/>
</dbReference>
<comment type="caution">
    <text evidence="3">The sequence shown here is derived from an EMBL/GenBank/DDBJ whole genome shotgun (WGS) entry which is preliminary data.</text>
</comment>
<dbReference type="InterPro" id="IPR025877">
    <property type="entry name" value="MobA-like_NTP_Trfase"/>
</dbReference>
<sequence length="538" mass="56031">MKFGPVPVGEAEGALLAHALLVGERKYPKAHRITQSDIEVLRAAGLQEIIAAVLEPGDLDEDTAAARIAAAIRSRNVEVKSPSTGRVNLHAAAAGVFTVDAKLIDAVNALDPAITIATLADKATVERGQMVATVKIIPFAVAGHLVDAACAVLSGSRLLEVHPFAAQRVGIVHTVLPRLKEGVIAKTMRITEARLERSGSFVSGERRTAHDAGEVAAALGDLLADSDLAIVFGASALCDFDDVIPAAIRAAGGEVVRAGMPVDPGNLLVLGQVGGKMVLGAPGCARSPKENGFDWVLDRLLAGLEVSSGDIARMGVGGLLMEIASRPQPRERPGGEIVHAIVLAAGRSTRMGGPNKLLALFEGEPLIRRVCRTAKASRASSVTVVTGHQTERIREALDDLEVRFVDNPQFASGLASSLKAGIESLPDNAAGALIVLGDMPEISSRDLDRLVSTFLAAGGQQVVRASYEGKRGNPVILPRSVFPEVLRLEGDVGARNLVESGIASIIDVELGPAAAVDVDTAEALAEAGGVLQEWTMPK</sequence>
<dbReference type="SUPFAM" id="SSF53218">
    <property type="entry name" value="Molybdenum cofactor biosynthesis proteins"/>
    <property type="match status" value="1"/>
</dbReference>
<dbReference type="PIRSF" id="PIRSF036626">
    <property type="entry name" value="MPTBd_MobAlike"/>
    <property type="match status" value="1"/>
</dbReference>
<organism evidence="3 4">
    <name type="scientific">Pseudaminobacter soli</name>
    <name type="common">ex Zhang et al. 2022</name>
    <dbReference type="NCBI Taxonomy" id="2831468"/>
    <lineage>
        <taxon>Bacteria</taxon>
        <taxon>Pseudomonadati</taxon>
        <taxon>Pseudomonadota</taxon>
        <taxon>Alphaproteobacteria</taxon>
        <taxon>Hyphomicrobiales</taxon>
        <taxon>Phyllobacteriaceae</taxon>
        <taxon>Pseudaminobacter</taxon>
    </lineage>
</organism>
<dbReference type="Proteomes" id="UP000680348">
    <property type="component" value="Unassembled WGS sequence"/>
</dbReference>
<dbReference type="PANTHER" id="PTHR43777:SF1">
    <property type="entry name" value="MOLYBDENUM COFACTOR CYTIDYLYLTRANSFERASE"/>
    <property type="match status" value="1"/>
</dbReference>
<keyword evidence="4" id="KW-1185">Reference proteome</keyword>
<evidence type="ECO:0000313" key="4">
    <source>
        <dbReference type="Proteomes" id="UP000680348"/>
    </source>
</evidence>
<dbReference type="RefSeq" id="WP_188252976.1">
    <property type="nucleotide sequence ID" value="NZ_JABVCF010000001.1"/>
</dbReference>
<dbReference type="CDD" id="cd04182">
    <property type="entry name" value="GT_2_like_f"/>
    <property type="match status" value="1"/>
</dbReference>
<dbReference type="Gene3D" id="3.40.980.10">
    <property type="entry name" value="MoaB/Mog-like domain"/>
    <property type="match status" value="1"/>
</dbReference>
<evidence type="ECO:0000256" key="1">
    <source>
        <dbReference type="ARBA" id="ARBA00022842"/>
    </source>
</evidence>
<proteinExistence type="predicted"/>
<evidence type="ECO:0000313" key="3">
    <source>
        <dbReference type="EMBL" id="MBS3647443.1"/>
    </source>
</evidence>
<protein>
    <submittedName>
        <fullName evidence="3">Molybdopterin-binding/glycosyltransferase family 2 protein</fullName>
    </submittedName>
</protein>
<dbReference type="SUPFAM" id="SSF53448">
    <property type="entry name" value="Nucleotide-diphospho-sugar transferases"/>
    <property type="match status" value="1"/>
</dbReference>
<dbReference type="InterPro" id="IPR036425">
    <property type="entry name" value="MoaB/Mog-like_dom_sf"/>
</dbReference>
<dbReference type="AlphaFoldDB" id="A0A942DVI5"/>
<evidence type="ECO:0000259" key="2">
    <source>
        <dbReference type="Pfam" id="PF12804"/>
    </source>
</evidence>
<name>A0A942DVI5_9HYPH</name>
<accession>A0A942DVI5</accession>
<reference evidence="3" key="1">
    <citation type="submission" date="2021-04" db="EMBL/GenBank/DDBJ databases">
        <title>Pseudaminobacter soli sp. nov., isolated from paddy soil contaminated by heavy metals.</title>
        <authorList>
            <person name="Zhang K."/>
        </authorList>
    </citation>
    <scope>NUCLEOTIDE SEQUENCE</scope>
    <source>
        <strain evidence="3">19-2017</strain>
    </source>
</reference>
<feature type="domain" description="MobA-like NTP transferase" evidence="2">
    <location>
        <begin position="340"/>
        <end position="500"/>
    </location>
</feature>
<gene>
    <name evidence="3" type="ORF">KEU06_02240</name>
</gene>
<dbReference type="PANTHER" id="PTHR43777">
    <property type="entry name" value="MOLYBDENUM COFACTOR CYTIDYLYLTRANSFERASE"/>
    <property type="match status" value="1"/>
</dbReference>
<dbReference type="InterPro" id="IPR029044">
    <property type="entry name" value="Nucleotide-diphossugar_trans"/>
</dbReference>
<dbReference type="InterPro" id="IPR012184">
    <property type="entry name" value="Bifunc_Mopterin-bd"/>
</dbReference>
<keyword evidence="1" id="KW-0460">Magnesium</keyword>
<dbReference type="GO" id="GO:0016779">
    <property type="term" value="F:nucleotidyltransferase activity"/>
    <property type="evidence" value="ECO:0007669"/>
    <property type="project" value="UniProtKB-ARBA"/>
</dbReference>